<dbReference type="Gene3D" id="1.25.40.20">
    <property type="entry name" value="Ankyrin repeat-containing domain"/>
    <property type="match status" value="3"/>
</dbReference>
<keyword evidence="6" id="KW-0004">4Fe-4S</keyword>
<evidence type="ECO:0000313" key="10">
    <source>
        <dbReference type="EMBL" id="CAK9114965.1"/>
    </source>
</evidence>
<organism evidence="10 11">
    <name type="scientific">Durusdinium trenchii</name>
    <dbReference type="NCBI Taxonomy" id="1381693"/>
    <lineage>
        <taxon>Eukaryota</taxon>
        <taxon>Sar</taxon>
        <taxon>Alveolata</taxon>
        <taxon>Dinophyceae</taxon>
        <taxon>Suessiales</taxon>
        <taxon>Symbiodiniaceae</taxon>
        <taxon>Durusdinium</taxon>
    </lineage>
</organism>
<protein>
    <recommendedName>
        <fullName evidence="6">DNA polymerase epsilon catalytic subunit</fullName>
        <ecNumber evidence="6">2.7.7.7</ecNumber>
    </recommendedName>
</protein>
<dbReference type="Gene3D" id="3.90.1600.10">
    <property type="entry name" value="Palm domain of DNA polymerase"/>
    <property type="match status" value="1"/>
</dbReference>
<dbReference type="Proteomes" id="UP001642464">
    <property type="component" value="Unassembled WGS sequence"/>
</dbReference>
<dbReference type="InterPro" id="IPR055191">
    <property type="entry name" value="POL2_thumb"/>
</dbReference>
<comment type="similarity">
    <text evidence="1 6">Belongs to the DNA polymerase type-B family.</text>
</comment>
<dbReference type="InterPro" id="IPR006133">
    <property type="entry name" value="DNA-dir_DNA_pol_B_exonuc"/>
</dbReference>
<feature type="region of interest" description="Disordered" evidence="7">
    <location>
        <begin position="1065"/>
        <end position="1084"/>
    </location>
</feature>
<comment type="cofactor">
    <cofactor evidence="6">
        <name>[4Fe-4S] cluster</name>
        <dbReference type="ChEBI" id="CHEBI:49883"/>
    </cofactor>
</comment>
<dbReference type="Pfam" id="PF13637">
    <property type="entry name" value="Ank_4"/>
    <property type="match status" value="1"/>
</dbReference>
<feature type="repeat" description="ANK" evidence="5">
    <location>
        <begin position="143"/>
        <end position="175"/>
    </location>
</feature>
<comment type="function">
    <text evidence="6">DNA polymerase II participates in chromosomal DNA replication.</text>
</comment>
<dbReference type="InterPro" id="IPR002110">
    <property type="entry name" value="Ankyrin_rpt"/>
</dbReference>
<feature type="repeat" description="ANK" evidence="5">
    <location>
        <begin position="177"/>
        <end position="209"/>
    </location>
</feature>
<feature type="repeat" description="ANK" evidence="5">
    <location>
        <begin position="245"/>
        <end position="277"/>
    </location>
</feature>
<keyword evidence="6" id="KW-0479">Metal-binding</keyword>
<dbReference type="InterPro" id="IPR043502">
    <property type="entry name" value="DNA/RNA_pol_sf"/>
</dbReference>
<dbReference type="PROSITE" id="PS50297">
    <property type="entry name" value="ANK_REP_REGION"/>
    <property type="match status" value="7"/>
</dbReference>
<dbReference type="InterPro" id="IPR029703">
    <property type="entry name" value="POL2"/>
</dbReference>
<feature type="domain" description="DNA-directed DNA polymerase family B exonuclease" evidence="8">
    <location>
        <begin position="534"/>
        <end position="737"/>
    </location>
</feature>
<evidence type="ECO:0000256" key="3">
    <source>
        <dbReference type="ARBA" id="ARBA00022695"/>
    </source>
</evidence>
<dbReference type="PRINTS" id="PR01415">
    <property type="entry name" value="ANKYRIN"/>
</dbReference>
<dbReference type="Pfam" id="PF22634">
    <property type="entry name" value="POL2_thumb"/>
    <property type="match status" value="1"/>
</dbReference>
<feature type="domain" description="DNA polymerase epsilon ,catalytic subunit A thumb" evidence="9">
    <location>
        <begin position="1347"/>
        <end position="1525"/>
    </location>
</feature>
<dbReference type="PANTHER" id="PTHR10670:SF0">
    <property type="entry name" value="DNA POLYMERASE EPSILON CATALYTIC SUBUNIT A"/>
    <property type="match status" value="1"/>
</dbReference>
<evidence type="ECO:0000256" key="4">
    <source>
        <dbReference type="ARBA" id="ARBA00022932"/>
    </source>
</evidence>
<evidence type="ECO:0000259" key="9">
    <source>
        <dbReference type="Pfam" id="PF22634"/>
    </source>
</evidence>
<dbReference type="SUPFAM" id="SSF48403">
    <property type="entry name" value="Ankyrin repeat"/>
    <property type="match status" value="1"/>
</dbReference>
<keyword evidence="6" id="KW-0539">Nucleus</keyword>
<dbReference type="SMART" id="SM00248">
    <property type="entry name" value="ANK"/>
    <property type="match status" value="7"/>
</dbReference>
<keyword evidence="4 6" id="KW-0239">DNA-directed DNA polymerase</keyword>
<reference evidence="10 11" key="1">
    <citation type="submission" date="2024-02" db="EMBL/GenBank/DDBJ databases">
        <authorList>
            <person name="Chen Y."/>
            <person name="Shah S."/>
            <person name="Dougan E. K."/>
            <person name="Thang M."/>
            <person name="Chan C."/>
        </authorList>
    </citation>
    <scope>NUCLEOTIDE SEQUENCE [LARGE SCALE GENOMIC DNA]</scope>
</reference>
<keyword evidence="6" id="KW-0862">Zinc</keyword>
<keyword evidence="6" id="KW-0411">Iron-sulfur</keyword>
<comment type="subcellular location">
    <subcellularLocation>
        <location evidence="6">Nucleus</location>
    </subcellularLocation>
</comment>
<feature type="repeat" description="ANK" evidence="5">
    <location>
        <begin position="279"/>
        <end position="311"/>
    </location>
</feature>
<dbReference type="PROSITE" id="PS50088">
    <property type="entry name" value="ANK_REPEAT"/>
    <property type="match status" value="7"/>
</dbReference>
<comment type="catalytic activity">
    <reaction evidence="6">
        <text>DNA(n) + a 2'-deoxyribonucleoside 5'-triphosphate = DNA(n+1) + diphosphate</text>
        <dbReference type="Rhea" id="RHEA:22508"/>
        <dbReference type="Rhea" id="RHEA-COMP:17339"/>
        <dbReference type="Rhea" id="RHEA-COMP:17340"/>
        <dbReference type="ChEBI" id="CHEBI:33019"/>
        <dbReference type="ChEBI" id="CHEBI:61560"/>
        <dbReference type="ChEBI" id="CHEBI:173112"/>
        <dbReference type="EC" id="2.7.7.7"/>
    </reaction>
</comment>
<dbReference type="Gene3D" id="3.30.420.10">
    <property type="entry name" value="Ribonuclease H-like superfamily/Ribonuclease H"/>
    <property type="match status" value="1"/>
</dbReference>
<sequence>MWLALRVAKIDFMGEMEEAVMVLQCIRANAVPSRWQKRFRQKLLLHNAEVQDDEILVLPLSLQLVILDFWPAEAEQDIQFLHACRRNWINEVERMLQRPHQPDTSDEAGRTALIHASSAGHSPVVRLLLMAGAEVNRAEPLRRGLAALHFAAHFGHSEVVRLLLESGADKDQLTIGSGWTPLHLAASSGSVEVAALLLDQGADQHVPHSEGGFVALHFAALHGHSEIVRLLLDHGADKDTAAIDSGRAALHFAAHRGHLDVVRVLLEAHADKDKAETDSGSTPLHFAALHGYCEIARQLLEHRAQVDQASDGYCTALHFAASSGHADLVRLLLEHEADASLTESDGCTALYSALLNGHLHVAEPLSVWLIGLKIRAQPEPQTVAGSRMGPTGPRAVLDRIEEEEDVQDVQVWDVDHRPEELFYKMPVIHFIPSAEPWIDSPSKVSMNYKPKLYKHYGLPFFHAEHFCKLSADGEDSSNFFLNFQHADQEENGGDEDDLPVDVENWYVDLEQLTSSVLRHSGGDSRQRPMRKLKVCIDNKINVGKWYDVTRNLMATSMEDLYDTQCKVTELDMQKKPALRIFAWDIECTKEPLKFPDSARDRITMISIMVDGSGFLIVNRAEVSADIEPLEYTPKPEYEGIFQTYNEEDEAALLKRFFQLMRETCPHVMVSFNGDFFDYPFVINRAKAYNMDWCEEAGIQKVPNEEYYAGKWIVHLDCFAWVQRDSYLPCGARGLKAVTRYKLKYDPVELDPEDMTPFAKERPQELAAYSVSDAVATYYLYMKYIHDFIFALCSIIPYGPDDVLRKGSGTLCESLLMNQAKHANVLFPNKHIDPPLEFHQGTNRLIEQSTYEGARVECMRVGVYRADIKETFKIEPSAVQTLLDDLKGTVDFFLTQEEKVKIEDVENYEEVLAEVEKQLRALCDPDKVAAQLGRLSQEQSPLKKPTPEAEKEEEYQLQLVEYEIIEGKGGIKSGGKKVKKSSYRVVKDDFPLIYHLDVGAMYPNIILSNRLQPMAIVTQEFCNSCSYNDPSNNCQREMDWKWRGDLYMATRADVKAIINEMESEKRRYNSKDKETGETKRVKWSELHPKEQTEEITKAVRQFSQKAYKRLKSSVYEDKRDIVCQRENPFYVNTVLNFRDRRYMFKRQTKEWNKKLEKAEESGDMVAKTEAKDMVLLNDSLQLAHKCILNSFYGYVMRKGARWHSMKMAGIVTYTGANLIREAREFCEQVGLPLELDTDGIWCLLPKSFPDTFKIKMKGGKEIKMPYPNCVLNFRVHQKYTNHQYQDWDKETNSWKTSSQNSILFEIDGPYKAMILPASTEEDKMLKKRYAVYDFDGSLAELKGFEVKRRGELRLIQVFQTEVFPEFLKGESKEEVWKIVGAMANRWLDVIESRGSTMTNDEVIHFFSENKTMSKSVEAVGSYKCVQATTVRRLAEFLGVPSMLQAEGISAHMLIANKPVGASCTERAIPVKIFFAEEEVKKVWLRQWLQDSSLTDFDMRSIIDWDYYKERLCAVFQKLISIPAAYQKIANPCPRVKVPEWLRKRVAEQNDHFKQRSLNAWLRTKCQPEEASENHKRKMDDMEDLAGLPEPKNFGEGPKKWLEVQRLRWGGQNNKGHWQSSLFDSTSTWSSVPAEVLFGTWHILAIEPSSVARSSLDVKVGDTVLAEIPVDYLDDLDLHHPEEATEVLKGTILGFVAGMVRLMLDSGEEQLVKRSAVKPVQDGGLFTMWLASGPGLAVYRCEVVAKRHVILALESEMDPEQAMREVRPNDLRKGLRVRGHVGDGVVTSASKELGLCSVHWHSGGDEAVFCKDLKMQNGNATRVVRDAPRNLRHSCLVEMQMTESDFQQQHNQGDFSEDGWPRVSSVYEAEQPLLFDLMCRLGPVVRLSTPQLPDQRRGMLRIEAK</sequence>
<dbReference type="CDD" id="cd05779">
    <property type="entry name" value="DNA_polB_epsilon_exo"/>
    <property type="match status" value="1"/>
</dbReference>
<keyword evidence="6" id="KW-0238">DNA-binding</keyword>
<feature type="repeat" description="ANK" evidence="5">
    <location>
        <begin position="211"/>
        <end position="243"/>
    </location>
</feature>
<feature type="repeat" description="ANK" evidence="5">
    <location>
        <begin position="315"/>
        <end position="344"/>
    </location>
</feature>
<dbReference type="InterPro" id="IPR036770">
    <property type="entry name" value="Ankyrin_rpt-contain_sf"/>
</dbReference>
<keyword evidence="6" id="KW-0408">Iron</keyword>
<name>A0ABP0SRU8_9DINO</name>
<dbReference type="EMBL" id="CAXAMM010044506">
    <property type="protein sequence ID" value="CAK9114965.1"/>
    <property type="molecule type" value="Genomic_DNA"/>
</dbReference>
<dbReference type="SUPFAM" id="SSF56672">
    <property type="entry name" value="DNA/RNA polymerases"/>
    <property type="match status" value="1"/>
</dbReference>
<keyword evidence="6" id="KW-0863">Zinc-finger</keyword>
<evidence type="ECO:0000256" key="5">
    <source>
        <dbReference type="PROSITE-ProRule" id="PRU00023"/>
    </source>
</evidence>
<dbReference type="PANTHER" id="PTHR10670">
    <property type="entry name" value="DNA POLYMERASE EPSILON CATALYTIC SUBUNIT A"/>
    <property type="match status" value="1"/>
</dbReference>
<gene>
    <name evidence="10" type="ORF">SCF082_LOCUS53231</name>
</gene>
<evidence type="ECO:0000313" key="11">
    <source>
        <dbReference type="Proteomes" id="UP001642464"/>
    </source>
</evidence>
<dbReference type="InterPro" id="IPR042087">
    <property type="entry name" value="DNA_pol_B_thumb"/>
</dbReference>
<comment type="caution">
    <text evidence="10">The sequence shown here is derived from an EMBL/GenBank/DDBJ whole genome shotgun (WGS) entry which is preliminary data.</text>
</comment>
<feature type="non-terminal residue" evidence="10">
    <location>
        <position position="1903"/>
    </location>
</feature>
<keyword evidence="5" id="KW-0040">ANK repeat</keyword>
<dbReference type="Pfam" id="PF12796">
    <property type="entry name" value="Ank_2"/>
    <property type="match status" value="3"/>
</dbReference>
<evidence type="ECO:0000256" key="2">
    <source>
        <dbReference type="ARBA" id="ARBA00022679"/>
    </source>
</evidence>
<evidence type="ECO:0000256" key="7">
    <source>
        <dbReference type="SAM" id="MobiDB-lite"/>
    </source>
</evidence>
<accession>A0ABP0SRU8</accession>
<dbReference type="SUPFAM" id="SSF53098">
    <property type="entry name" value="Ribonuclease H-like"/>
    <property type="match status" value="1"/>
</dbReference>
<dbReference type="InterPro" id="IPR036397">
    <property type="entry name" value="RNaseH_sf"/>
</dbReference>
<dbReference type="InterPro" id="IPR023211">
    <property type="entry name" value="DNA_pol_palm_dom_sf"/>
</dbReference>
<evidence type="ECO:0000256" key="1">
    <source>
        <dbReference type="ARBA" id="ARBA00005755"/>
    </source>
</evidence>
<dbReference type="InterPro" id="IPR012337">
    <property type="entry name" value="RNaseH-like_sf"/>
</dbReference>
<keyword evidence="6" id="KW-0235">DNA replication</keyword>
<dbReference type="Gene3D" id="1.10.132.60">
    <property type="entry name" value="DNA polymerase family B, C-terminal domain"/>
    <property type="match status" value="1"/>
</dbReference>
<keyword evidence="3 6" id="KW-0548">Nucleotidyltransferase</keyword>
<feature type="repeat" description="ANK" evidence="5">
    <location>
        <begin position="108"/>
        <end position="140"/>
    </location>
</feature>
<evidence type="ECO:0000259" key="8">
    <source>
        <dbReference type="Pfam" id="PF03104"/>
    </source>
</evidence>
<dbReference type="EC" id="2.7.7.7" evidence="6"/>
<keyword evidence="11" id="KW-1185">Reference proteome</keyword>
<proteinExistence type="inferred from homology"/>
<dbReference type="Gene3D" id="1.10.287.690">
    <property type="entry name" value="Helix hairpin bin"/>
    <property type="match status" value="1"/>
</dbReference>
<keyword evidence="2 6" id="KW-0808">Transferase</keyword>
<evidence type="ECO:0000256" key="6">
    <source>
        <dbReference type="RuleBase" id="RU365029"/>
    </source>
</evidence>
<dbReference type="SMART" id="SM00486">
    <property type="entry name" value="POLBc"/>
    <property type="match status" value="1"/>
</dbReference>
<dbReference type="Pfam" id="PF03104">
    <property type="entry name" value="DNA_pol_B_exo1"/>
    <property type="match status" value="1"/>
</dbReference>
<dbReference type="InterPro" id="IPR006172">
    <property type="entry name" value="DNA-dir_DNA_pol_B"/>
</dbReference>